<dbReference type="RefSeq" id="WP_002570781.1">
    <property type="nucleotide sequence ID" value="NZ_BAABZS010000002.1"/>
</dbReference>
<evidence type="ECO:0000256" key="4">
    <source>
        <dbReference type="ARBA" id="ARBA00022692"/>
    </source>
</evidence>
<evidence type="ECO:0000259" key="8">
    <source>
        <dbReference type="Pfam" id="PF02397"/>
    </source>
</evidence>
<dbReference type="Pfam" id="PF02397">
    <property type="entry name" value="Bac_transf"/>
    <property type="match status" value="1"/>
</dbReference>
<dbReference type="AlphaFoldDB" id="A0A6N2U7W4"/>
<evidence type="ECO:0000256" key="7">
    <source>
        <dbReference type="SAM" id="Phobius"/>
    </source>
</evidence>
<dbReference type="GO" id="GO:0016020">
    <property type="term" value="C:membrane"/>
    <property type="evidence" value="ECO:0007669"/>
    <property type="project" value="UniProtKB-SubCell"/>
</dbReference>
<dbReference type="NCBIfam" id="TIGR03025">
    <property type="entry name" value="EPS_sugtrans"/>
    <property type="match status" value="1"/>
</dbReference>
<keyword evidence="5 7" id="KW-1133">Transmembrane helix</keyword>
<keyword evidence="6 7" id="KW-0472">Membrane</keyword>
<feature type="transmembrane region" description="Helical" evidence="7">
    <location>
        <begin position="108"/>
        <end position="128"/>
    </location>
</feature>
<evidence type="ECO:0000256" key="6">
    <source>
        <dbReference type="ARBA" id="ARBA00023136"/>
    </source>
</evidence>
<name>A0A6N2U7W4_9FIRM</name>
<feature type="transmembrane region" description="Helical" evidence="7">
    <location>
        <begin position="259"/>
        <end position="283"/>
    </location>
</feature>
<sequence>MRNSEQYKRLIRFGMAGLLFAIEMVIYYFVWLNYYNDQMQIAYDVKGNYMIAAVYGVVLVLFCRVYGGLRIGYLRVGNLIFSQILATTCANAMTYLQIILLVKSFCTIIPLVTMTLVECAVIALWSTISTRIYRRVYPPRKVLLVYGNRPVSSLMNKINSREDRFEICEMVHISEGLDIIESMVEQYEGVVIGDVTSEVRNQLLKYCYKRSIRTYTMPKISDIIIRSAESLHMFDTPLLLSRNTGLNIEQRVLKRIMDIVCSILALLVTSPIMLITALAIKLYDRGPVFFEQNRCTENGKVFMIYKFRSMIVDAEKDGRPIPATERDPRITPIGQIIRTLRIDELPQFINILKGDMSLVGPRPERIEHVEKYTEAIPEFEYRMKVKGGLTGYAQVYGKYNTTAYDKLKMDLMYIENYSILLDIEILFQTVKILLMRESTEGFSDASSMAMYQREGILKDDETQE</sequence>
<dbReference type="EMBL" id="CACRTF010000011">
    <property type="protein sequence ID" value="VYT14674.1"/>
    <property type="molecule type" value="Genomic_DNA"/>
</dbReference>
<comment type="subcellular location">
    <subcellularLocation>
        <location evidence="1">Membrane</location>
        <topology evidence="1">Multi-pass membrane protein</topology>
    </subcellularLocation>
</comment>
<evidence type="ECO:0000256" key="1">
    <source>
        <dbReference type="ARBA" id="ARBA00004141"/>
    </source>
</evidence>
<keyword evidence="3 9" id="KW-0808">Transferase</keyword>
<feature type="transmembrane region" description="Helical" evidence="7">
    <location>
        <begin position="79"/>
        <end position="102"/>
    </location>
</feature>
<evidence type="ECO:0000256" key="2">
    <source>
        <dbReference type="ARBA" id="ARBA00006464"/>
    </source>
</evidence>
<comment type="similarity">
    <text evidence="2">Belongs to the bacterial sugar transferase family.</text>
</comment>
<accession>A0A6N2U7W4</accession>
<feature type="domain" description="Bacterial sugar transferase" evidence="8">
    <location>
        <begin position="254"/>
        <end position="434"/>
    </location>
</feature>
<evidence type="ECO:0000256" key="3">
    <source>
        <dbReference type="ARBA" id="ARBA00022679"/>
    </source>
</evidence>
<gene>
    <name evidence="9" type="primary">wecA</name>
    <name evidence="9" type="ORF">CBLFYP116_02047</name>
</gene>
<evidence type="ECO:0000313" key="9">
    <source>
        <dbReference type="EMBL" id="VYT14674.1"/>
    </source>
</evidence>
<dbReference type="GeneID" id="23114584"/>
<protein>
    <submittedName>
        <fullName evidence="9">UDP-N-acetylgalactosamine-undecaprenyl-phosphate N-acetylgalactosaminephosphotransferase</fullName>
        <ecNumber evidence="9">2.7.8.40</ecNumber>
    </submittedName>
</protein>
<dbReference type="GO" id="GO:0016780">
    <property type="term" value="F:phosphotransferase activity, for other substituted phosphate groups"/>
    <property type="evidence" value="ECO:0007669"/>
    <property type="project" value="TreeGrafter"/>
</dbReference>
<feature type="transmembrane region" description="Helical" evidence="7">
    <location>
        <begin position="12"/>
        <end position="29"/>
    </location>
</feature>
<proteinExistence type="inferred from homology"/>
<dbReference type="EC" id="2.7.8.40" evidence="9"/>
<evidence type="ECO:0000256" key="5">
    <source>
        <dbReference type="ARBA" id="ARBA00022989"/>
    </source>
</evidence>
<reference evidence="9" key="1">
    <citation type="submission" date="2019-11" db="EMBL/GenBank/DDBJ databases">
        <authorList>
            <person name="Feng L."/>
        </authorList>
    </citation>
    <scope>NUCLEOTIDE SEQUENCE</scope>
    <source>
        <strain evidence="9">CbolteaeLFYP116</strain>
    </source>
</reference>
<feature type="transmembrane region" description="Helical" evidence="7">
    <location>
        <begin position="49"/>
        <end position="67"/>
    </location>
</feature>
<dbReference type="InterPro" id="IPR003362">
    <property type="entry name" value="Bact_transf"/>
</dbReference>
<dbReference type="InterPro" id="IPR017475">
    <property type="entry name" value="EPS_sugar_tfrase"/>
</dbReference>
<dbReference type="PANTHER" id="PTHR30576:SF0">
    <property type="entry name" value="UNDECAPRENYL-PHOSPHATE N-ACETYLGALACTOSAMINYL 1-PHOSPHATE TRANSFERASE-RELATED"/>
    <property type="match status" value="1"/>
</dbReference>
<dbReference type="PANTHER" id="PTHR30576">
    <property type="entry name" value="COLANIC BIOSYNTHESIS UDP-GLUCOSE LIPID CARRIER TRANSFERASE"/>
    <property type="match status" value="1"/>
</dbReference>
<keyword evidence="4 7" id="KW-0812">Transmembrane</keyword>
<organism evidence="9">
    <name type="scientific">Enterocloster bolteae</name>
    <dbReference type="NCBI Taxonomy" id="208479"/>
    <lineage>
        <taxon>Bacteria</taxon>
        <taxon>Bacillati</taxon>
        <taxon>Bacillota</taxon>
        <taxon>Clostridia</taxon>
        <taxon>Lachnospirales</taxon>
        <taxon>Lachnospiraceae</taxon>
        <taxon>Enterocloster</taxon>
    </lineage>
</organism>